<keyword evidence="7" id="KW-0762">Sugar transport</keyword>
<organism evidence="7 8">
    <name type="scientific">Sulfobacillus thermosulfidooxidans (strain DSM 9293 / VKM B-1269 / AT-1)</name>
    <dbReference type="NCBI Taxonomy" id="929705"/>
    <lineage>
        <taxon>Bacteria</taxon>
        <taxon>Bacillati</taxon>
        <taxon>Bacillota</taxon>
        <taxon>Clostridia</taxon>
        <taxon>Eubacteriales</taxon>
        <taxon>Clostridiales Family XVII. Incertae Sedis</taxon>
        <taxon>Sulfobacillus</taxon>
    </lineage>
</organism>
<dbReference type="AlphaFoldDB" id="A0A1W1WHI4"/>
<reference evidence="8" key="1">
    <citation type="submission" date="2017-04" db="EMBL/GenBank/DDBJ databases">
        <authorList>
            <person name="Varghese N."/>
            <person name="Submissions S."/>
        </authorList>
    </citation>
    <scope>NUCLEOTIDE SEQUENCE [LARGE SCALE GENOMIC DNA]</scope>
    <source>
        <strain evidence="8">DSM 9293</strain>
    </source>
</reference>
<keyword evidence="7" id="KW-0813">Transport</keyword>
<dbReference type="Proteomes" id="UP000192660">
    <property type="component" value="Unassembled WGS sequence"/>
</dbReference>
<keyword evidence="3 6" id="KW-0812">Transmembrane</keyword>
<dbReference type="PANTHER" id="PTHR47089:SF1">
    <property type="entry name" value="GUANOSINE ABC TRANSPORTER PERMEASE PROTEIN NUPP"/>
    <property type="match status" value="1"/>
</dbReference>
<keyword evidence="5 6" id="KW-0472">Membrane</keyword>
<dbReference type="InterPro" id="IPR001851">
    <property type="entry name" value="ABC_transp_permease"/>
</dbReference>
<feature type="transmembrane region" description="Helical" evidence="6">
    <location>
        <begin position="54"/>
        <end position="75"/>
    </location>
</feature>
<accession>A0A1W1WHI4</accession>
<sequence>MSRTRMILGPWLKPLFTVIMGLVISALIAQVTGYPAWTVLSALWAGSVGNLSNLASTLVIFVPLSLMGLGIAIAFRAGLFNIGAEGQYWMGAIAAAWVGAMGGRWLPGLHLVVLIMAAVVAGGLYALIPGLLKAYRGAHEVITTMMLSYAAIEFGHYLIEKGPLMLPGSIPESPPIEASATLPILVPTTELSEALFFALAGIIVAAWLLFRTRMGFEIQMTGKNSKAARLAGVSVPRLTVISMMLSGMFAGLAGGLQISGVSHQLFDSFANQYGYTAIVVALLARNNPWGIIPSAFLFAALQSGAGYMQMNAYIPAQIAYVIQGTIVLMVAIDRLFDGLGQKMGWFRKNDNPPADPFPSITHAVVEEEGTL</sequence>
<evidence type="ECO:0000256" key="5">
    <source>
        <dbReference type="ARBA" id="ARBA00023136"/>
    </source>
</evidence>
<dbReference type="RefSeq" id="WP_020373603.1">
    <property type="nucleotide sequence ID" value="NZ_FWWY01000001.1"/>
</dbReference>
<evidence type="ECO:0000256" key="1">
    <source>
        <dbReference type="ARBA" id="ARBA00004651"/>
    </source>
</evidence>
<dbReference type="EMBL" id="FWWY01000001">
    <property type="protein sequence ID" value="SMC05771.1"/>
    <property type="molecule type" value="Genomic_DNA"/>
</dbReference>
<feature type="transmembrane region" description="Helical" evidence="6">
    <location>
        <begin position="112"/>
        <end position="132"/>
    </location>
</feature>
<feature type="transmembrane region" description="Helical" evidence="6">
    <location>
        <begin position="141"/>
        <end position="159"/>
    </location>
</feature>
<keyword evidence="4 6" id="KW-1133">Transmembrane helix</keyword>
<keyword evidence="8" id="KW-1185">Reference proteome</keyword>
<comment type="subcellular location">
    <subcellularLocation>
        <location evidence="1">Cell membrane</location>
        <topology evidence="1">Multi-pass membrane protein</topology>
    </subcellularLocation>
</comment>
<keyword evidence="2" id="KW-1003">Cell membrane</keyword>
<dbReference type="PANTHER" id="PTHR47089">
    <property type="entry name" value="ABC TRANSPORTER, PERMEASE PROTEIN"/>
    <property type="match status" value="1"/>
</dbReference>
<evidence type="ECO:0000256" key="3">
    <source>
        <dbReference type="ARBA" id="ARBA00022692"/>
    </source>
</evidence>
<feature type="transmembrane region" description="Helical" evidence="6">
    <location>
        <begin position="191"/>
        <end position="210"/>
    </location>
</feature>
<evidence type="ECO:0000313" key="8">
    <source>
        <dbReference type="Proteomes" id="UP000192660"/>
    </source>
</evidence>
<feature type="transmembrane region" description="Helical" evidence="6">
    <location>
        <begin position="12"/>
        <end position="34"/>
    </location>
</feature>
<evidence type="ECO:0000256" key="6">
    <source>
        <dbReference type="SAM" id="Phobius"/>
    </source>
</evidence>
<dbReference type="CDD" id="cd06580">
    <property type="entry name" value="TM_PBP1_transp_TpRbsC_like"/>
    <property type="match status" value="1"/>
</dbReference>
<feature type="transmembrane region" description="Helical" evidence="6">
    <location>
        <begin position="230"/>
        <end position="253"/>
    </location>
</feature>
<evidence type="ECO:0000256" key="2">
    <source>
        <dbReference type="ARBA" id="ARBA00022475"/>
    </source>
</evidence>
<proteinExistence type="predicted"/>
<dbReference type="GO" id="GO:0005886">
    <property type="term" value="C:plasma membrane"/>
    <property type="evidence" value="ECO:0007669"/>
    <property type="project" value="UniProtKB-SubCell"/>
</dbReference>
<gene>
    <name evidence="7" type="ORF">SAMN00768000_2439</name>
</gene>
<evidence type="ECO:0000313" key="7">
    <source>
        <dbReference type="EMBL" id="SMC05771.1"/>
    </source>
</evidence>
<evidence type="ECO:0000256" key="4">
    <source>
        <dbReference type="ARBA" id="ARBA00022989"/>
    </source>
</evidence>
<feature type="transmembrane region" description="Helical" evidence="6">
    <location>
        <begin position="312"/>
        <end position="332"/>
    </location>
</feature>
<name>A0A1W1WHI4_SULTA</name>
<dbReference type="GO" id="GO:0022857">
    <property type="term" value="F:transmembrane transporter activity"/>
    <property type="evidence" value="ECO:0007669"/>
    <property type="project" value="InterPro"/>
</dbReference>
<protein>
    <submittedName>
        <fullName evidence="7">Simple sugar transport system permease protein</fullName>
    </submittedName>
</protein>
<feature type="transmembrane region" description="Helical" evidence="6">
    <location>
        <begin position="273"/>
        <end position="300"/>
    </location>
</feature>
<dbReference type="Pfam" id="PF02653">
    <property type="entry name" value="BPD_transp_2"/>
    <property type="match status" value="1"/>
</dbReference>